<evidence type="ECO:0000259" key="8">
    <source>
        <dbReference type="SMART" id="SM00833"/>
    </source>
</evidence>
<protein>
    <submittedName>
        <fullName evidence="9">GTP-binding protein</fullName>
    </submittedName>
</protein>
<keyword evidence="2" id="KW-0378">Hydrolase</keyword>
<feature type="compositionally biased region" description="Basic and acidic residues" evidence="7">
    <location>
        <begin position="57"/>
        <end position="69"/>
    </location>
</feature>
<dbReference type="PANTHER" id="PTHR13748">
    <property type="entry name" value="COBW-RELATED"/>
    <property type="match status" value="1"/>
</dbReference>
<dbReference type="Gene3D" id="3.30.1220.10">
    <property type="entry name" value="CobW-like, C-terminal domain"/>
    <property type="match status" value="1"/>
</dbReference>
<comment type="function">
    <text evidence="5">Zinc chaperone that directly transfers zinc cofactor to target proteins, thereby activating them. Zinc is transferred from the CXCC motif in the GTPase domain to the zinc binding site in target proteins in a process requiring GTP hydrolysis.</text>
</comment>
<comment type="similarity">
    <text evidence="4">Belongs to the SIMIBI class G3E GTPase family. ZNG1 subfamily.</text>
</comment>
<keyword evidence="1" id="KW-0547">Nucleotide-binding</keyword>
<sequence>MRRERRAAASAARREPARLAHRGRGARRGGRRGAGARRRPAAAHPAGAARPALPLDGGERHAPPRRDLRLLPAARRARDARPGPRGQPAAHRRAAAARGRGGRAVIPVCVLTGFLGSGKTTLLAHLLRQPGFARTAVVINEFGEVGLDHELVETSDESFVTLQTGCLCCAVRGDLVRTLDGLLRRRDAGAVPPFERVVVETTGLADPAPVLQALMTDAAVAGRMALAGVVTTVDAVNGAGTLERHPESAKQLAVADRLVLTKTDLPGAAPEALRARLAALNPAAPVLQADHGRIAPERLFDAGLPDPAGRMPDVARWLAAEAHAAGPRGRGDRHDAGITTFCLTREKPIRAVALALFLEALAEHRGADLLRVKGLLNIAESPERPAVIHGVQHVFHPPAWLARWPSEDRRSRLVFITRGIPRRWVELLLEALDEEVALAEDPRP</sequence>
<evidence type="ECO:0000256" key="6">
    <source>
        <dbReference type="ARBA" id="ARBA00049117"/>
    </source>
</evidence>
<dbReference type="Pfam" id="PF07683">
    <property type="entry name" value="CobW_C"/>
    <property type="match status" value="1"/>
</dbReference>
<feature type="compositionally biased region" description="Basic and acidic residues" evidence="7">
    <location>
        <begin position="1"/>
        <end position="18"/>
    </location>
</feature>
<dbReference type="SUPFAM" id="SSF90002">
    <property type="entry name" value="Hypothetical protein YjiA, C-terminal domain"/>
    <property type="match status" value="1"/>
</dbReference>
<evidence type="ECO:0000256" key="4">
    <source>
        <dbReference type="ARBA" id="ARBA00034320"/>
    </source>
</evidence>
<evidence type="ECO:0000256" key="3">
    <source>
        <dbReference type="ARBA" id="ARBA00023186"/>
    </source>
</evidence>
<dbReference type="Proteomes" id="UP001519924">
    <property type="component" value="Unassembled WGS sequence"/>
</dbReference>
<feature type="domain" description="CobW C-terminal" evidence="8">
    <location>
        <begin position="338"/>
        <end position="432"/>
    </location>
</feature>
<evidence type="ECO:0000256" key="2">
    <source>
        <dbReference type="ARBA" id="ARBA00022801"/>
    </source>
</evidence>
<dbReference type="Pfam" id="PF02492">
    <property type="entry name" value="cobW"/>
    <property type="match status" value="1"/>
</dbReference>
<feature type="region of interest" description="Disordered" evidence="7">
    <location>
        <begin position="1"/>
        <end position="98"/>
    </location>
</feature>
<dbReference type="InterPro" id="IPR003495">
    <property type="entry name" value="CobW/HypB/UreG_nucleotide-bd"/>
</dbReference>
<keyword evidence="3" id="KW-0143">Chaperone</keyword>
<dbReference type="PANTHER" id="PTHR13748:SF62">
    <property type="entry name" value="COBW DOMAIN-CONTAINING PROTEIN"/>
    <property type="match status" value="1"/>
</dbReference>
<reference evidence="9 10" key="1">
    <citation type="submission" date="2021-08" db="EMBL/GenBank/DDBJ databases">
        <title>Caldovatus sediminis gen. nov., sp. nov., a moderately thermophilic bacterium isolated from a hot spring.</title>
        <authorList>
            <person name="Hu C.-J."/>
            <person name="Li W.-J."/>
            <person name="Xian W.-D."/>
        </authorList>
    </citation>
    <scope>NUCLEOTIDE SEQUENCE [LARGE SCALE GENOMIC DNA]</scope>
    <source>
        <strain evidence="9 10">SYSU G05006</strain>
    </source>
</reference>
<evidence type="ECO:0000256" key="1">
    <source>
        <dbReference type="ARBA" id="ARBA00022741"/>
    </source>
</evidence>
<dbReference type="EMBL" id="JAHZUY010000011">
    <property type="protein sequence ID" value="MBW8269142.1"/>
    <property type="molecule type" value="Genomic_DNA"/>
</dbReference>
<keyword evidence="10" id="KW-1185">Reference proteome</keyword>
<dbReference type="SMART" id="SM00833">
    <property type="entry name" value="CobW_C"/>
    <property type="match status" value="1"/>
</dbReference>
<feature type="compositionally biased region" description="Basic residues" evidence="7">
    <location>
        <begin position="19"/>
        <end position="41"/>
    </location>
</feature>
<dbReference type="CDD" id="cd03112">
    <property type="entry name" value="CobW-like"/>
    <property type="match status" value="1"/>
</dbReference>
<dbReference type="InterPro" id="IPR051316">
    <property type="entry name" value="Zinc-reg_GTPase_activator"/>
</dbReference>
<organism evidence="9 10">
    <name type="scientific">Caldovatus aquaticus</name>
    <dbReference type="NCBI Taxonomy" id="2865671"/>
    <lineage>
        <taxon>Bacteria</taxon>
        <taxon>Pseudomonadati</taxon>
        <taxon>Pseudomonadota</taxon>
        <taxon>Alphaproteobacteria</taxon>
        <taxon>Acetobacterales</taxon>
        <taxon>Roseomonadaceae</taxon>
        <taxon>Caldovatus</taxon>
    </lineage>
</organism>
<dbReference type="InterPro" id="IPR027417">
    <property type="entry name" value="P-loop_NTPase"/>
</dbReference>
<proteinExistence type="inferred from homology"/>
<dbReference type="SUPFAM" id="SSF52540">
    <property type="entry name" value="P-loop containing nucleoside triphosphate hydrolases"/>
    <property type="match status" value="1"/>
</dbReference>
<evidence type="ECO:0000256" key="5">
    <source>
        <dbReference type="ARBA" id="ARBA00045658"/>
    </source>
</evidence>
<comment type="catalytic activity">
    <reaction evidence="6">
        <text>GTP + H2O = GDP + phosphate + H(+)</text>
        <dbReference type="Rhea" id="RHEA:19669"/>
        <dbReference type="ChEBI" id="CHEBI:15377"/>
        <dbReference type="ChEBI" id="CHEBI:15378"/>
        <dbReference type="ChEBI" id="CHEBI:37565"/>
        <dbReference type="ChEBI" id="CHEBI:43474"/>
        <dbReference type="ChEBI" id="CHEBI:58189"/>
    </reaction>
    <physiologicalReaction direction="left-to-right" evidence="6">
        <dbReference type="Rhea" id="RHEA:19670"/>
    </physiologicalReaction>
</comment>
<feature type="compositionally biased region" description="Low complexity" evidence="7">
    <location>
        <begin position="42"/>
        <end position="54"/>
    </location>
</feature>
<dbReference type="Gene3D" id="3.40.50.300">
    <property type="entry name" value="P-loop containing nucleotide triphosphate hydrolases"/>
    <property type="match status" value="1"/>
</dbReference>
<gene>
    <name evidence="9" type="ORF">K1J50_06530</name>
</gene>
<name>A0ABS7F0J1_9PROT</name>
<evidence type="ECO:0000313" key="9">
    <source>
        <dbReference type="EMBL" id="MBW8269142.1"/>
    </source>
</evidence>
<evidence type="ECO:0000256" key="7">
    <source>
        <dbReference type="SAM" id="MobiDB-lite"/>
    </source>
</evidence>
<accession>A0ABS7F0J1</accession>
<comment type="caution">
    <text evidence="9">The sequence shown here is derived from an EMBL/GenBank/DDBJ whole genome shotgun (WGS) entry which is preliminary data.</text>
</comment>
<evidence type="ECO:0000313" key="10">
    <source>
        <dbReference type="Proteomes" id="UP001519924"/>
    </source>
</evidence>
<dbReference type="InterPro" id="IPR011629">
    <property type="entry name" value="CobW-like_C"/>
</dbReference>
<dbReference type="InterPro" id="IPR036627">
    <property type="entry name" value="CobW-likC_sf"/>
</dbReference>